<protein>
    <submittedName>
        <fullName evidence="2">Uncharacterized protein</fullName>
    </submittedName>
</protein>
<evidence type="ECO:0000313" key="3">
    <source>
        <dbReference type="Proteomes" id="UP001159428"/>
    </source>
</evidence>
<accession>A0AAU9XTG3</accession>
<evidence type="ECO:0000313" key="1">
    <source>
        <dbReference type="EMBL" id="CAH3155413.1"/>
    </source>
</evidence>
<dbReference type="EMBL" id="CALNXJ010000058">
    <property type="protein sequence ID" value="CAH3155421.1"/>
    <property type="molecule type" value="Genomic_DNA"/>
</dbReference>
<dbReference type="EMBL" id="CALNXJ010000058">
    <property type="protein sequence ID" value="CAH3155413.1"/>
    <property type="molecule type" value="Genomic_DNA"/>
</dbReference>
<gene>
    <name evidence="1" type="ORF">PMEA_00027968</name>
    <name evidence="2" type="ORF">PMEA_00027972</name>
</gene>
<evidence type="ECO:0000313" key="2">
    <source>
        <dbReference type="EMBL" id="CAH3155421.1"/>
    </source>
</evidence>
<dbReference type="AlphaFoldDB" id="A0AAU9XTG3"/>
<reference evidence="2 3" key="1">
    <citation type="submission" date="2022-05" db="EMBL/GenBank/DDBJ databases">
        <authorList>
            <consortium name="Genoscope - CEA"/>
            <person name="William W."/>
        </authorList>
    </citation>
    <scope>NUCLEOTIDE SEQUENCE [LARGE SCALE GENOMIC DNA]</scope>
</reference>
<sequence length="83" mass="9646">MRALKENTCTDNLMKIRGDQEKLVQFKEERTLILESAKFPSENMPNPGKSLRHTWSKDDETLELLTKSFPQKQPVTKRLSLVT</sequence>
<name>A0AAU9XTG3_9CNID</name>
<keyword evidence="3" id="KW-1185">Reference proteome</keyword>
<organism evidence="2 3">
    <name type="scientific">Pocillopora meandrina</name>
    <dbReference type="NCBI Taxonomy" id="46732"/>
    <lineage>
        <taxon>Eukaryota</taxon>
        <taxon>Metazoa</taxon>
        <taxon>Cnidaria</taxon>
        <taxon>Anthozoa</taxon>
        <taxon>Hexacorallia</taxon>
        <taxon>Scleractinia</taxon>
        <taxon>Astrocoeniina</taxon>
        <taxon>Pocilloporidae</taxon>
        <taxon>Pocillopora</taxon>
    </lineage>
</organism>
<proteinExistence type="predicted"/>
<dbReference type="Proteomes" id="UP001159428">
    <property type="component" value="Unassembled WGS sequence"/>
</dbReference>
<comment type="caution">
    <text evidence="2">The sequence shown here is derived from an EMBL/GenBank/DDBJ whole genome shotgun (WGS) entry which is preliminary data.</text>
</comment>